<reference evidence="1" key="1">
    <citation type="submission" date="2018-06" db="EMBL/GenBank/DDBJ databases">
        <authorList>
            <person name="Zhirakovskaya E."/>
        </authorList>
    </citation>
    <scope>NUCLEOTIDE SEQUENCE</scope>
</reference>
<evidence type="ECO:0000313" key="1">
    <source>
        <dbReference type="EMBL" id="VAW97776.1"/>
    </source>
</evidence>
<dbReference type="EMBL" id="UOFR01000054">
    <property type="protein sequence ID" value="VAW97776.1"/>
    <property type="molecule type" value="Genomic_DNA"/>
</dbReference>
<gene>
    <name evidence="1" type="ORF">MNBD_GAMMA21-497</name>
</gene>
<name>A0A3B1AY95_9ZZZZ</name>
<feature type="non-terminal residue" evidence="1">
    <location>
        <position position="1"/>
    </location>
</feature>
<organism evidence="1">
    <name type="scientific">hydrothermal vent metagenome</name>
    <dbReference type="NCBI Taxonomy" id="652676"/>
    <lineage>
        <taxon>unclassified sequences</taxon>
        <taxon>metagenomes</taxon>
        <taxon>ecological metagenomes</taxon>
    </lineage>
</organism>
<dbReference type="InterPro" id="IPR008228">
    <property type="entry name" value="UCP006173"/>
</dbReference>
<dbReference type="PANTHER" id="PTHR37421">
    <property type="entry name" value="UPF0260 PROTEIN YCGN"/>
    <property type="match status" value="1"/>
</dbReference>
<protein>
    <submittedName>
        <fullName evidence="1">Uncharacterized protein</fullName>
    </submittedName>
</protein>
<sequence>SLLDIESCTCQDYEHRAEKVSACLLLSIDKPELFELLPETCAYRCLYEDRPLPEWHHLVSENKQAVYNNGLSVRDFAVSEEYIHPEQLEDHIISEI</sequence>
<dbReference type="AlphaFoldDB" id="A0A3B1AY95"/>
<proteinExistence type="predicted"/>
<dbReference type="PANTHER" id="PTHR37421:SF1">
    <property type="entry name" value="UPF0260 PROTEIN YCGN"/>
    <property type="match status" value="1"/>
</dbReference>
<accession>A0A3B1AY95</accession>